<dbReference type="CDD" id="cd06550">
    <property type="entry name" value="TM_ABC_iron-siderophores_like"/>
    <property type="match status" value="1"/>
</dbReference>
<evidence type="ECO:0000256" key="2">
    <source>
        <dbReference type="ARBA" id="ARBA00007935"/>
    </source>
</evidence>
<protein>
    <submittedName>
        <fullName evidence="9">Iron chelate uptake ABC transporter family permease subunit</fullName>
    </submittedName>
</protein>
<feature type="transmembrane region" description="Helical" evidence="8">
    <location>
        <begin position="244"/>
        <end position="271"/>
    </location>
</feature>
<feature type="transmembrane region" description="Helical" evidence="8">
    <location>
        <begin position="16"/>
        <end position="37"/>
    </location>
</feature>
<evidence type="ECO:0000256" key="4">
    <source>
        <dbReference type="ARBA" id="ARBA00022475"/>
    </source>
</evidence>
<keyword evidence="3" id="KW-0813">Transport</keyword>
<dbReference type="Pfam" id="PF01032">
    <property type="entry name" value="FecCD"/>
    <property type="match status" value="1"/>
</dbReference>
<comment type="subcellular location">
    <subcellularLocation>
        <location evidence="1">Cell membrane</location>
        <topology evidence="1">Multi-pass membrane protein</topology>
    </subcellularLocation>
</comment>
<feature type="transmembrane region" description="Helical" evidence="8">
    <location>
        <begin position="196"/>
        <end position="218"/>
    </location>
</feature>
<sequence length="338" mass="34325">MPVRIGPWSLLLRPRLIVTSAGLLGLAAGILLLSLCLGDTTIPPEHVVRAFTPDAPRLDRMVVVEWRAPRAVAALVFGACLGVSGAIFQSLTDNPLGSPDVIGLNTGAFSGVLVVMLLGGAGAGAIAGGAVLGGLLTAGLVYALAYRGGLQGFRLIIVGIAVSAMLASANTWFSVKAALDVSMQAAVWGAGTLTGLRWGGLAAVGMGGALLLLTLPWLSRWMRALELGDDTAAVLGVRTEVAKAVLVVVGVVLTSMVTAVAGPIAFIALAAPQIARRLRRSGSFDPIGSGLVGMLLLGGADLIAQHAVPGGRLPVGAVTVCIGGGYLVWLLLREGRRA</sequence>
<feature type="transmembrane region" description="Helical" evidence="8">
    <location>
        <begin position="152"/>
        <end position="175"/>
    </location>
</feature>
<dbReference type="EMBL" id="JAEDAJ010000004">
    <property type="protein sequence ID" value="MBK0331610.1"/>
    <property type="molecule type" value="Genomic_DNA"/>
</dbReference>
<keyword evidence="6 8" id="KW-1133">Transmembrane helix</keyword>
<evidence type="ECO:0000256" key="8">
    <source>
        <dbReference type="SAM" id="Phobius"/>
    </source>
</evidence>
<name>A0ABS1BAC4_9MICO</name>
<comment type="similarity">
    <text evidence="2">Belongs to the binding-protein-dependent transport system permease family. FecCD subfamily.</text>
</comment>
<accession>A0ABS1BAC4</accession>
<feature type="transmembrane region" description="Helical" evidence="8">
    <location>
        <begin position="71"/>
        <end position="89"/>
    </location>
</feature>
<evidence type="ECO:0000256" key="7">
    <source>
        <dbReference type="ARBA" id="ARBA00023136"/>
    </source>
</evidence>
<evidence type="ECO:0000256" key="3">
    <source>
        <dbReference type="ARBA" id="ARBA00022448"/>
    </source>
</evidence>
<dbReference type="Gene3D" id="1.10.3470.10">
    <property type="entry name" value="ABC transporter involved in vitamin B12 uptake, BtuC"/>
    <property type="match status" value="1"/>
</dbReference>
<evidence type="ECO:0000256" key="5">
    <source>
        <dbReference type="ARBA" id="ARBA00022692"/>
    </source>
</evidence>
<evidence type="ECO:0000313" key="10">
    <source>
        <dbReference type="Proteomes" id="UP000612352"/>
    </source>
</evidence>
<keyword evidence="10" id="KW-1185">Reference proteome</keyword>
<feature type="transmembrane region" description="Helical" evidence="8">
    <location>
        <begin position="125"/>
        <end position="146"/>
    </location>
</feature>
<keyword evidence="7 8" id="KW-0472">Membrane</keyword>
<evidence type="ECO:0000313" key="9">
    <source>
        <dbReference type="EMBL" id="MBK0331610.1"/>
    </source>
</evidence>
<evidence type="ECO:0000256" key="6">
    <source>
        <dbReference type="ARBA" id="ARBA00022989"/>
    </source>
</evidence>
<dbReference type="PANTHER" id="PTHR30472:SF24">
    <property type="entry name" value="FERRIC ENTEROBACTIN TRANSPORT SYSTEM PERMEASE PROTEIN FEPG"/>
    <property type="match status" value="1"/>
</dbReference>
<dbReference type="InterPro" id="IPR000522">
    <property type="entry name" value="ABC_transptr_permease_BtuC"/>
</dbReference>
<dbReference type="InterPro" id="IPR037294">
    <property type="entry name" value="ABC_BtuC-like"/>
</dbReference>
<evidence type="ECO:0000256" key="1">
    <source>
        <dbReference type="ARBA" id="ARBA00004651"/>
    </source>
</evidence>
<organism evidence="9 10">
    <name type="scientific">Brachybacterium halotolerans</name>
    <dbReference type="NCBI Taxonomy" id="2795215"/>
    <lineage>
        <taxon>Bacteria</taxon>
        <taxon>Bacillati</taxon>
        <taxon>Actinomycetota</taxon>
        <taxon>Actinomycetes</taxon>
        <taxon>Micrococcales</taxon>
        <taxon>Dermabacteraceae</taxon>
        <taxon>Brachybacterium</taxon>
    </lineage>
</organism>
<reference evidence="9 10" key="1">
    <citation type="submission" date="2020-12" db="EMBL/GenBank/DDBJ databases">
        <title>Brachybacterium sp. MASK1Z-5, whole genome shotgun sequence.</title>
        <authorList>
            <person name="Tuo L."/>
        </authorList>
    </citation>
    <scope>NUCLEOTIDE SEQUENCE [LARGE SCALE GENOMIC DNA]</scope>
    <source>
        <strain evidence="9 10">MASK1Z-5</strain>
    </source>
</reference>
<gene>
    <name evidence="9" type="ORF">I8D64_09370</name>
</gene>
<proteinExistence type="inferred from homology"/>
<comment type="caution">
    <text evidence="9">The sequence shown here is derived from an EMBL/GenBank/DDBJ whole genome shotgun (WGS) entry which is preliminary data.</text>
</comment>
<dbReference type="RefSeq" id="WP_200502235.1">
    <property type="nucleotide sequence ID" value="NZ_JAEDAJ010000004.1"/>
</dbReference>
<keyword evidence="4" id="KW-1003">Cell membrane</keyword>
<feature type="transmembrane region" description="Helical" evidence="8">
    <location>
        <begin position="313"/>
        <end position="332"/>
    </location>
</feature>
<dbReference type="SUPFAM" id="SSF81345">
    <property type="entry name" value="ABC transporter involved in vitamin B12 uptake, BtuC"/>
    <property type="match status" value="1"/>
</dbReference>
<dbReference type="PANTHER" id="PTHR30472">
    <property type="entry name" value="FERRIC ENTEROBACTIN TRANSPORT SYSTEM PERMEASE PROTEIN"/>
    <property type="match status" value="1"/>
</dbReference>
<keyword evidence="5 8" id="KW-0812">Transmembrane</keyword>
<dbReference type="Proteomes" id="UP000612352">
    <property type="component" value="Unassembled WGS sequence"/>
</dbReference>